<dbReference type="EMBL" id="CAJVQB010007461">
    <property type="protein sequence ID" value="CAG8703828.1"/>
    <property type="molecule type" value="Genomic_DNA"/>
</dbReference>
<keyword evidence="7" id="KW-1185">Reference proteome</keyword>
<dbReference type="PANTHER" id="PTHR36172:SF1">
    <property type="entry name" value="RESOLVASE-RELATED"/>
    <property type="match status" value="1"/>
</dbReference>
<dbReference type="InterPro" id="IPR051491">
    <property type="entry name" value="Recombinase/Transposase-rel"/>
</dbReference>
<gene>
    <name evidence="6" type="ORF">GMARGA_LOCUS12304</name>
</gene>
<reference evidence="6 7" key="1">
    <citation type="submission" date="2021-06" db="EMBL/GenBank/DDBJ databases">
        <authorList>
            <person name="Kallberg Y."/>
            <person name="Tangrot J."/>
            <person name="Rosling A."/>
        </authorList>
    </citation>
    <scope>NUCLEOTIDE SEQUENCE [LARGE SCALE GENOMIC DNA]</scope>
    <source>
        <strain evidence="6 7">120-4 pot B 10/14</strain>
    </source>
</reference>
<dbReference type="InterPro" id="IPR010095">
    <property type="entry name" value="Cas12f1-like_TNB"/>
</dbReference>
<keyword evidence="1" id="KW-0479">Metal-binding</keyword>
<feature type="domain" description="Transposase putative helix-turn-helix" evidence="5">
    <location>
        <begin position="36"/>
        <end position="65"/>
    </location>
</feature>
<name>A0ABN7V0A0_GIGMA</name>
<feature type="domain" description="Cas12f1-like TNB" evidence="4">
    <location>
        <begin position="309"/>
        <end position="357"/>
    </location>
</feature>
<organism evidence="6 7">
    <name type="scientific">Gigaspora margarita</name>
    <dbReference type="NCBI Taxonomy" id="4874"/>
    <lineage>
        <taxon>Eukaryota</taxon>
        <taxon>Fungi</taxon>
        <taxon>Fungi incertae sedis</taxon>
        <taxon>Mucoromycota</taxon>
        <taxon>Glomeromycotina</taxon>
        <taxon>Glomeromycetes</taxon>
        <taxon>Diversisporales</taxon>
        <taxon>Gigasporaceae</taxon>
        <taxon>Gigaspora</taxon>
    </lineage>
</organism>
<evidence type="ECO:0000313" key="6">
    <source>
        <dbReference type="EMBL" id="CAG8703828.1"/>
    </source>
</evidence>
<evidence type="ECO:0000259" key="5">
    <source>
        <dbReference type="Pfam" id="PF12323"/>
    </source>
</evidence>
<keyword evidence="3" id="KW-0238">DNA-binding</keyword>
<dbReference type="Pfam" id="PF12323">
    <property type="entry name" value="HTH_OrfB_IS605"/>
    <property type="match status" value="1"/>
</dbReference>
<accession>A0ABN7V0A0</accession>
<evidence type="ECO:0000313" key="7">
    <source>
        <dbReference type="Proteomes" id="UP000789901"/>
    </source>
</evidence>
<evidence type="ECO:0000256" key="2">
    <source>
        <dbReference type="ARBA" id="ARBA00022833"/>
    </source>
</evidence>
<sequence>MDYALLPIAKEEKRPPKRFKSSKKEVMKPPAGKVRRIHLFPTQEERMKLRKWIGTARWTYNRCLIAVKEEETPYDIWDEAINDLLKGYTSNFATKHENFKMKFCSKKDSQQSIAILSKHWGRSGRSRGEFLFLHKMNSAESLPKQLGYDSHLVMNRLGEFYLCIPELLKIRAKNQGPLFLENQEKGGSGVIALDPDVRTFMTGYDPSGMAIEWGKNDVNRIYRLCHIYDRLQSKQDMIHGKGNKCKRYRLRRVMLRIHKRIRCLVHECHCKLTKWLCENYCAIILPEFCAQRMIRHGQQCIAHEHPWCRIILCTEEYTSKTCGFCSYIHHKLGGSKKFCCPKCKMELDRDINGARNILLRYLTKKESV</sequence>
<evidence type="ECO:0000256" key="3">
    <source>
        <dbReference type="ARBA" id="ARBA00023125"/>
    </source>
</evidence>
<proteinExistence type="predicted"/>
<dbReference type="InterPro" id="IPR021027">
    <property type="entry name" value="Transposase_put_HTH"/>
</dbReference>
<evidence type="ECO:0000259" key="4">
    <source>
        <dbReference type="Pfam" id="PF07282"/>
    </source>
</evidence>
<evidence type="ECO:0000256" key="1">
    <source>
        <dbReference type="ARBA" id="ARBA00022723"/>
    </source>
</evidence>
<protein>
    <submittedName>
        <fullName evidence="6">11196_t:CDS:1</fullName>
    </submittedName>
</protein>
<comment type="caution">
    <text evidence="6">The sequence shown here is derived from an EMBL/GenBank/DDBJ whole genome shotgun (WGS) entry which is preliminary data.</text>
</comment>
<keyword evidence="2" id="KW-0862">Zinc</keyword>
<dbReference type="Proteomes" id="UP000789901">
    <property type="component" value="Unassembled WGS sequence"/>
</dbReference>
<dbReference type="PANTHER" id="PTHR36172">
    <property type="match status" value="1"/>
</dbReference>
<dbReference type="Pfam" id="PF07282">
    <property type="entry name" value="Cas12f1-like_TNB"/>
    <property type="match status" value="1"/>
</dbReference>